<protein>
    <submittedName>
        <fullName evidence="4">Death-associated protein kinase 1 (DAP kinase 1)</fullName>
    </submittedName>
</protein>
<sequence>ADEVDGCCHMFDAVEKNSLDALRHFLSVRPHWINQTNDRGCTALHAAAAAEEGNAQIVELLLAARATVNLQDKEGCTALHSAAAAEEPNSQIVELLLAARATVNLQDKEGNAPLHAAAEEGNSQIVELLLATGATVNLQDKKGEAPLHKAARSDSPRIVELLLATAATVNLQDEEGRASLHAAAEIDDSEVIQPLLAAGATVNLQDTEGNTPLHVALLHMKLAKLRTSSAGHTPRYRPYRESDATGLQGLLEAVRAKLDGGHTSEHSLSRWEQSSGYNERLLVAAGAKVHLLNQTGKSAWDIAEQKKQVNCLALFRELPVSVSLLSGKHVLCSLKDCARTVKELQEEAQLKLGVHITCLFNASGEKLSEFLTLPEAGIDNGDSLQALVMVEPTDEEMIQEAPTPARAARGSALRFPLAEAADGGHGRGGTLGHPRGHVFPQEAERTRAGSVQPQNAQGKQGTYDLEDPQQLVQFILDANVGLIRLEYLMELCARGQKLRRRQETETEMTSANQPAIVAREELASLEYDEMGNITTFIRDPKPRRVKVTIASISHVWESMEHPDPWGFQLHSVVERCQPMLAEGLVWIFFDYSSLYQYGNRTAAQEQAFRTALEEMHTLYAHEAVQVHILDCLTPKDWRTDGVLPVFAERRGRVTEVATKKLKINITPYASRGWCQAEQQWASLRSSLSGCIPLPPHLFKKRMDQLKFTHRSDTDVVAKLQAKVFEEKVASTKNLMVEDLDEEGLEVLCEALPFYKDLDAIVLNGIELGRDAALAAAGTDATSMQLESCSLTDADIIDIVQVLKGCKRIKELRVANNHFGDEGQRALVELSSVNPGLKIDVLQ</sequence>
<dbReference type="PANTHER" id="PTHR24126">
    <property type="entry name" value="ANKYRIN REPEAT, PH AND SEC7 DOMAIN CONTAINING PROTEIN SECG-RELATED"/>
    <property type="match status" value="1"/>
</dbReference>
<dbReference type="InterPro" id="IPR002110">
    <property type="entry name" value="Ankyrin_rpt"/>
</dbReference>
<dbReference type="Pfam" id="PF12796">
    <property type="entry name" value="Ank_2"/>
    <property type="match status" value="1"/>
</dbReference>
<feature type="repeat" description="ANK" evidence="3">
    <location>
        <begin position="175"/>
        <end position="207"/>
    </location>
</feature>
<keyword evidence="5" id="KW-1185">Reference proteome</keyword>
<keyword evidence="2 3" id="KW-0040">ANK repeat</keyword>
<dbReference type="InterPro" id="IPR036770">
    <property type="entry name" value="Ankyrin_rpt-contain_sf"/>
</dbReference>
<proteinExistence type="predicted"/>
<dbReference type="Proteomes" id="UP001642464">
    <property type="component" value="Unassembled WGS sequence"/>
</dbReference>
<evidence type="ECO:0000313" key="5">
    <source>
        <dbReference type="Proteomes" id="UP001642464"/>
    </source>
</evidence>
<dbReference type="Pfam" id="PF00023">
    <property type="entry name" value="Ank"/>
    <property type="match status" value="1"/>
</dbReference>
<accession>A0ABP0L2R1</accession>
<dbReference type="GO" id="GO:0016301">
    <property type="term" value="F:kinase activity"/>
    <property type="evidence" value="ECO:0007669"/>
    <property type="project" value="UniProtKB-KW"/>
</dbReference>
<keyword evidence="4" id="KW-0808">Transferase</keyword>
<dbReference type="Gene3D" id="3.80.10.10">
    <property type="entry name" value="Ribonuclease Inhibitor"/>
    <property type="match status" value="1"/>
</dbReference>
<gene>
    <name evidence="4" type="ORF">SCF082_LOCUS20491</name>
</gene>
<dbReference type="PANTHER" id="PTHR24126:SF14">
    <property type="entry name" value="ANK_REP_REGION DOMAIN-CONTAINING PROTEIN"/>
    <property type="match status" value="1"/>
</dbReference>
<feature type="repeat" description="ANK" evidence="3">
    <location>
        <begin position="74"/>
        <end position="108"/>
    </location>
</feature>
<feature type="repeat" description="ANK" evidence="3">
    <location>
        <begin position="142"/>
        <end position="174"/>
    </location>
</feature>
<dbReference type="PROSITE" id="PS50088">
    <property type="entry name" value="ANK_REPEAT"/>
    <property type="match status" value="5"/>
</dbReference>
<reference evidence="4 5" key="1">
    <citation type="submission" date="2024-02" db="EMBL/GenBank/DDBJ databases">
        <authorList>
            <person name="Chen Y."/>
            <person name="Shah S."/>
            <person name="Dougan E. K."/>
            <person name="Thang M."/>
            <person name="Chan C."/>
        </authorList>
    </citation>
    <scope>NUCLEOTIDE SEQUENCE [LARGE SCALE GENOMIC DNA]</scope>
</reference>
<feature type="repeat" description="ANK" evidence="3">
    <location>
        <begin position="39"/>
        <end position="73"/>
    </location>
</feature>
<dbReference type="EMBL" id="CAXAMM010014335">
    <property type="protein sequence ID" value="CAK9033461.1"/>
    <property type="molecule type" value="Genomic_DNA"/>
</dbReference>
<evidence type="ECO:0000256" key="3">
    <source>
        <dbReference type="PROSITE-ProRule" id="PRU00023"/>
    </source>
</evidence>
<feature type="repeat" description="ANK" evidence="3">
    <location>
        <begin position="109"/>
        <end position="141"/>
    </location>
</feature>
<keyword evidence="4" id="KW-0418">Kinase</keyword>
<feature type="non-terminal residue" evidence="4">
    <location>
        <position position="1"/>
    </location>
</feature>
<dbReference type="SUPFAM" id="SSF52047">
    <property type="entry name" value="RNI-like"/>
    <property type="match status" value="1"/>
</dbReference>
<comment type="caution">
    <text evidence="4">The sequence shown here is derived from an EMBL/GenBank/DDBJ whole genome shotgun (WGS) entry which is preliminary data.</text>
</comment>
<dbReference type="PRINTS" id="PR01415">
    <property type="entry name" value="ANKYRIN"/>
</dbReference>
<dbReference type="InterPro" id="IPR032675">
    <property type="entry name" value="LRR_dom_sf"/>
</dbReference>
<dbReference type="SUPFAM" id="SSF48403">
    <property type="entry name" value="Ankyrin repeat"/>
    <property type="match status" value="1"/>
</dbReference>
<dbReference type="PROSITE" id="PS50297">
    <property type="entry name" value="ANK_REP_REGION"/>
    <property type="match status" value="5"/>
</dbReference>
<dbReference type="Gene3D" id="1.25.40.20">
    <property type="entry name" value="Ankyrin repeat-containing domain"/>
    <property type="match status" value="2"/>
</dbReference>
<keyword evidence="1" id="KW-0677">Repeat</keyword>
<evidence type="ECO:0000313" key="4">
    <source>
        <dbReference type="EMBL" id="CAK9033461.1"/>
    </source>
</evidence>
<name>A0ABP0L2R1_9DINO</name>
<evidence type="ECO:0000256" key="1">
    <source>
        <dbReference type="ARBA" id="ARBA00022737"/>
    </source>
</evidence>
<dbReference type="SMART" id="SM00248">
    <property type="entry name" value="ANK"/>
    <property type="match status" value="7"/>
</dbReference>
<organism evidence="4 5">
    <name type="scientific">Durusdinium trenchii</name>
    <dbReference type="NCBI Taxonomy" id="1381693"/>
    <lineage>
        <taxon>Eukaryota</taxon>
        <taxon>Sar</taxon>
        <taxon>Alveolata</taxon>
        <taxon>Dinophyceae</taxon>
        <taxon>Suessiales</taxon>
        <taxon>Symbiodiniaceae</taxon>
        <taxon>Durusdinium</taxon>
    </lineage>
</organism>
<evidence type="ECO:0000256" key="2">
    <source>
        <dbReference type="ARBA" id="ARBA00023043"/>
    </source>
</evidence>